<protein>
    <recommendedName>
        <fullName evidence="5">DUF1275 domain-containing protein</fullName>
    </recommendedName>
</protein>
<dbReference type="InterPro" id="IPR010699">
    <property type="entry name" value="DUF1275"/>
</dbReference>
<evidence type="ECO:0000256" key="2">
    <source>
        <dbReference type="SAM" id="Phobius"/>
    </source>
</evidence>
<gene>
    <name evidence="4" type="ORF">APAL1065_LOCUS6593</name>
</gene>
<keyword evidence="3" id="KW-0732">Signal</keyword>
<feature type="region of interest" description="Disordered" evidence="1">
    <location>
        <begin position="385"/>
        <end position="404"/>
    </location>
</feature>
<sequence>MRLGIVILLAYAIHTGEGSTFPYVPKSQRGFHKQYRSILKEDVKSKQKQGYSHHQAYQLPEKTEEKGSVAAPQQPTQPEEQRGLPPPPPPLNAAHSGLPGSDGGVLSKQDELKRISKHQQKKREDRVKETLRYSMVFTAGFADVLSFKMFGFYASMMTGNCIRFCTALAELRLQDALFFSLSIMSYTSGSILFQWVNRQLEYQDKRSKLQTFSIVSLSLFVMGEIMFRLVPLKRECLGPFLSAGFGFMNTLCASETAVVNFAVTGHIHKVGLSIVDSTLLGRGGDSKKTKGSRSSLKVIGIFLTSMFLTALAWEKAPPAVKTLLEAPSPPPVGLFFGILYASLLAWCSLQLKKPTPRSLNHVNGSPAEINGWELPLMWWSSFNRNGGEGQDPNSCSGATTSKSL</sequence>
<accession>A0A7S2Y5Y2</accession>
<dbReference type="Pfam" id="PF06912">
    <property type="entry name" value="DUF1275"/>
    <property type="match status" value="1"/>
</dbReference>
<evidence type="ECO:0000256" key="1">
    <source>
        <dbReference type="SAM" id="MobiDB-lite"/>
    </source>
</evidence>
<evidence type="ECO:0000256" key="3">
    <source>
        <dbReference type="SAM" id="SignalP"/>
    </source>
</evidence>
<dbReference type="PANTHER" id="PTHR37314">
    <property type="entry name" value="SLR0142 PROTEIN"/>
    <property type="match status" value="1"/>
</dbReference>
<reference evidence="4" key="1">
    <citation type="submission" date="2021-01" db="EMBL/GenBank/DDBJ databases">
        <authorList>
            <person name="Corre E."/>
            <person name="Pelletier E."/>
            <person name="Niang G."/>
            <person name="Scheremetjew M."/>
            <person name="Finn R."/>
            <person name="Kale V."/>
            <person name="Holt S."/>
            <person name="Cochrane G."/>
            <person name="Meng A."/>
            <person name="Brown T."/>
            <person name="Cohen L."/>
        </authorList>
    </citation>
    <scope>NUCLEOTIDE SEQUENCE</scope>
    <source>
        <strain evidence="4">CCMP125</strain>
    </source>
</reference>
<feature type="region of interest" description="Disordered" evidence="1">
    <location>
        <begin position="42"/>
        <end position="106"/>
    </location>
</feature>
<feature type="transmembrane region" description="Helical" evidence="2">
    <location>
        <begin position="296"/>
        <end position="313"/>
    </location>
</feature>
<feature type="chain" id="PRO_5030782444" description="DUF1275 domain-containing protein" evidence="3">
    <location>
        <begin position="19"/>
        <end position="404"/>
    </location>
</feature>
<feature type="compositionally biased region" description="Polar residues" evidence="1">
    <location>
        <begin position="391"/>
        <end position="404"/>
    </location>
</feature>
<feature type="transmembrane region" description="Helical" evidence="2">
    <location>
        <begin position="176"/>
        <end position="197"/>
    </location>
</feature>
<organism evidence="4">
    <name type="scientific">Entomoneis paludosa</name>
    <dbReference type="NCBI Taxonomy" id="265537"/>
    <lineage>
        <taxon>Eukaryota</taxon>
        <taxon>Sar</taxon>
        <taxon>Stramenopiles</taxon>
        <taxon>Ochrophyta</taxon>
        <taxon>Bacillariophyta</taxon>
        <taxon>Bacillariophyceae</taxon>
        <taxon>Bacillariophycidae</taxon>
        <taxon>Entomoneidaceae</taxon>
        <taxon>Entomoneis</taxon>
    </lineage>
</organism>
<evidence type="ECO:0008006" key="5">
    <source>
        <dbReference type="Google" id="ProtNLM"/>
    </source>
</evidence>
<feature type="transmembrane region" description="Helical" evidence="2">
    <location>
        <begin position="333"/>
        <end position="351"/>
    </location>
</feature>
<dbReference type="EMBL" id="HBHT01009855">
    <property type="protein sequence ID" value="CAD9953847.1"/>
    <property type="molecule type" value="Transcribed_RNA"/>
</dbReference>
<keyword evidence="2" id="KW-1133">Transmembrane helix</keyword>
<feature type="signal peptide" evidence="3">
    <location>
        <begin position="1"/>
        <end position="18"/>
    </location>
</feature>
<name>A0A7S2Y5Y2_9STRA</name>
<feature type="transmembrane region" description="Helical" evidence="2">
    <location>
        <begin position="133"/>
        <end position="155"/>
    </location>
</feature>
<keyword evidence="2" id="KW-0472">Membrane</keyword>
<dbReference type="PANTHER" id="PTHR37314:SF4">
    <property type="entry name" value="UPF0700 TRANSMEMBRANE PROTEIN YOAK"/>
    <property type="match status" value="1"/>
</dbReference>
<proteinExistence type="predicted"/>
<keyword evidence="2" id="KW-0812">Transmembrane</keyword>
<dbReference type="AlphaFoldDB" id="A0A7S2Y5Y2"/>
<feature type="transmembrane region" description="Helical" evidence="2">
    <location>
        <begin position="209"/>
        <end position="227"/>
    </location>
</feature>
<evidence type="ECO:0000313" key="4">
    <source>
        <dbReference type="EMBL" id="CAD9953847.1"/>
    </source>
</evidence>